<keyword evidence="2" id="KW-1185">Reference proteome</keyword>
<protein>
    <submittedName>
        <fullName evidence="1">Uncharacterized protein</fullName>
    </submittedName>
</protein>
<evidence type="ECO:0000313" key="1">
    <source>
        <dbReference type="EMBL" id="KYM92335.1"/>
    </source>
</evidence>
<organism evidence="1 2">
    <name type="scientific">Atta colombica</name>
    <dbReference type="NCBI Taxonomy" id="520822"/>
    <lineage>
        <taxon>Eukaryota</taxon>
        <taxon>Metazoa</taxon>
        <taxon>Ecdysozoa</taxon>
        <taxon>Arthropoda</taxon>
        <taxon>Hexapoda</taxon>
        <taxon>Insecta</taxon>
        <taxon>Pterygota</taxon>
        <taxon>Neoptera</taxon>
        <taxon>Endopterygota</taxon>
        <taxon>Hymenoptera</taxon>
        <taxon>Apocrita</taxon>
        <taxon>Aculeata</taxon>
        <taxon>Formicoidea</taxon>
        <taxon>Formicidae</taxon>
        <taxon>Myrmicinae</taxon>
        <taxon>Atta</taxon>
    </lineage>
</organism>
<name>A0A195BVN7_9HYME</name>
<dbReference type="EMBL" id="KQ976401">
    <property type="protein sequence ID" value="KYM92335.1"/>
    <property type="molecule type" value="Genomic_DNA"/>
</dbReference>
<accession>A0A195BVN7</accession>
<dbReference type="Proteomes" id="UP000078540">
    <property type="component" value="Unassembled WGS sequence"/>
</dbReference>
<proteinExistence type="predicted"/>
<sequence length="55" mass="6352">MKKVSLSAMEKRENKCLSKHEYTRVSTAREIVCRPLSTSIQQQPLFTLATLKKLE</sequence>
<evidence type="ECO:0000313" key="2">
    <source>
        <dbReference type="Proteomes" id="UP000078540"/>
    </source>
</evidence>
<gene>
    <name evidence="1" type="ORF">ALC53_00790</name>
</gene>
<reference evidence="1 2" key="1">
    <citation type="submission" date="2015-09" db="EMBL/GenBank/DDBJ databases">
        <title>Atta colombica WGS genome.</title>
        <authorList>
            <person name="Nygaard S."/>
            <person name="Hu H."/>
            <person name="Boomsma J."/>
            <person name="Zhang G."/>
        </authorList>
    </citation>
    <scope>NUCLEOTIDE SEQUENCE [LARGE SCALE GENOMIC DNA]</scope>
    <source>
        <strain evidence="1">Treedump-2</strain>
        <tissue evidence="1">Whole body</tissue>
    </source>
</reference>
<dbReference type="AlphaFoldDB" id="A0A195BVN7"/>